<dbReference type="OrthoDB" id="5298930at2"/>
<feature type="chain" id="PRO_5003940819" description="Cytochrome c domain-containing protein" evidence="1">
    <location>
        <begin position="22"/>
        <end position="534"/>
    </location>
</feature>
<dbReference type="Proteomes" id="UP000010798">
    <property type="component" value="Chromosome"/>
</dbReference>
<gene>
    <name evidence="2" type="ordered locus">Sinac_4063</name>
</gene>
<feature type="signal peptide" evidence="1">
    <location>
        <begin position="1"/>
        <end position="21"/>
    </location>
</feature>
<reference evidence="2 3" key="1">
    <citation type="submission" date="2012-02" db="EMBL/GenBank/DDBJ databases">
        <title>Complete sequence of chromosome of Singulisphaera acidiphila DSM 18658.</title>
        <authorList>
            <consortium name="US DOE Joint Genome Institute (JGI-PGF)"/>
            <person name="Lucas S."/>
            <person name="Copeland A."/>
            <person name="Lapidus A."/>
            <person name="Glavina del Rio T."/>
            <person name="Dalin E."/>
            <person name="Tice H."/>
            <person name="Bruce D."/>
            <person name="Goodwin L."/>
            <person name="Pitluck S."/>
            <person name="Peters L."/>
            <person name="Ovchinnikova G."/>
            <person name="Chertkov O."/>
            <person name="Kyrpides N."/>
            <person name="Mavromatis K."/>
            <person name="Ivanova N."/>
            <person name="Brettin T."/>
            <person name="Detter J.C."/>
            <person name="Han C."/>
            <person name="Larimer F."/>
            <person name="Land M."/>
            <person name="Hauser L."/>
            <person name="Markowitz V."/>
            <person name="Cheng J.-F."/>
            <person name="Hugenholtz P."/>
            <person name="Woyke T."/>
            <person name="Wu D."/>
            <person name="Tindall B."/>
            <person name="Pomrenke H."/>
            <person name="Brambilla E."/>
            <person name="Klenk H.-P."/>
            <person name="Eisen J.A."/>
        </authorList>
    </citation>
    <scope>NUCLEOTIDE SEQUENCE [LARGE SCALE GENOMIC DNA]</scope>
    <source>
        <strain evidence="3">ATCC BAA-1392 / DSM 18658 / VKM B-2454 / MOB10</strain>
    </source>
</reference>
<dbReference type="eggNOG" id="ENOG502ZB5P">
    <property type="taxonomic scope" value="Bacteria"/>
</dbReference>
<proteinExistence type="predicted"/>
<dbReference type="RefSeq" id="WP_015247412.1">
    <property type="nucleotide sequence ID" value="NC_019892.1"/>
</dbReference>
<sequence>MTRRAIIYAVAAVLAPGIAFSEDAPHPYRPSDPPNFPSGYVAPSTFTFEQFLTILASPEITSVDDLVERLPHSYRENYVEIFDSRSPERSVVTPKAPRIVSYGNEAKVIVAFCGDPADQNTFNKIQILRFNDDLKRWEFYATTVPPAKNEKGDMVPLEKNPARCLGCHGRNSNPPGPIWDSYPLWSGTYGANRDILFLTPPSNDFNAVYREGDQWIPYELKEPKFRSQYLANKQTIKRYKLLREHVGNREMDRLSSDAKDQPNSTFTTLLLLRQSEALARAIRENPDLKDSRFAILASLTGKYDFDDRWNGPSFSIRSRKSGLAGITSVGFAYPIELFRYAETTAPNGPPPLPSQQPQRDFTRELASLKIESATSALERHVKLLDLPKATVNDLQPPINVEHVFFWKDETVEKMPRLMHYLEKVGVSVRSWALDFDKRLTNNDGINTFLNHLERRLWAEIIDESESPELLKVFTNASQFRPVPGTALVWGGRWLDSLENLTHEIEARRHVCDLLREETNKIHPVIVVPNYPLTK</sequence>
<evidence type="ECO:0000313" key="3">
    <source>
        <dbReference type="Proteomes" id="UP000010798"/>
    </source>
</evidence>
<name>L0DG83_SINAD</name>
<keyword evidence="1" id="KW-0732">Signal</keyword>
<keyword evidence="3" id="KW-1185">Reference proteome</keyword>
<evidence type="ECO:0008006" key="4">
    <source>
        <dbReference type="Google" id="ProtNLM"/>
    </source>
</evidence>
<accession>L0DG83</accession>
<dbReference type="AlphaFoldDB" id="L0DG83"/>
<protein>
    <recommendedName>
        <fullName evidence="4">Cytochrome c domain-containing protein</fullName>
    </recommendedName>
</protein>
<evidence type="ECO:0000313" key="2">
    <source>
        <dbReference type="EMBL" id="AGA28282.1"/>
    </source>
</evidence>
<dbReference type="EMBL" id="CP003364">
    <property type="protein sequence ID" value="AGA28282.1"/>
    <property type="molecule type" value="Genomic_DNA"/>
</dbReference>
<evidence type="ECO:0000256" key="1">
    <source>
        <dbReference type="SAM" id="SignalP"/>
    </source>
</evidence>
<dbReference type="KEGG" id="saci:Sinac_4063"/>
<dbReference type="HOGENOM" id="CLU_509858_0_0_0"/>
<organism evidence="2 3">
    <name type="scientific">Singulisphaera acidiphila (strain ATCC BAA-1392 / DSM 18658 / VKM B-2454 / MOB10)</name>
    <dbReference type="NCBI Taxonomy" id="886293"/>
    <lineage>
        <taxon>Bacteria</taxon>
        <taxon>Pseudomonadati</taxon>
        <taxon>Planctomycetota</taxon>
        <taxon>Planctomycetia</taxon>
        <taxon>Isosphaerales</taxon>
        <taxon>Isosphaeraceae</taxon>
        <taxon>Singulisphaera</taxon>
    </lineage>
</organism>